<dbReference type="PANTHER" id="PTHR43024">
    <property type="entry name" value="UDP-N-ACETYLMURAMOYL-TRIPEPTIDE--D-ALANYL-D-ALANINE LIGASE"/>
    <property type="match status" value="1"/>
</dbReference>
<evidence type="ECO:0000256" key="2">
    <source>
        <dbReference type="ARBA" id="ARBA00022618"/>
    </source>
</evidence>
<keyword evidence="6" id="KW-0573">Peptidoglycan synthesis</keyword>
<reference evidence="10" key="1">
    <citation type="journal article" date="2019" name="Int. J. Syst. Evol. Microbiol.">
        <title>The Global Catalogue of Microorganisms (GCM) 10K type strain sequencing project: providing services to taxonomists for standard genome sequencing and annotation.</title>
        <authorList>
            <consortium name="The Broad Institute Genomics Platform"/>
            <consortium name="The Broad Institute Genome Sequencing Center for Infectious Disease"/>
            <person name="Wu L."/>
            <person name="Ma J."/>
        </authorList>
    </citation>
    <scope>NUCLEOTIDE SEQUENCE [LARGE SCALE GENOMIC DNA]</scope>
    <source>
        <strain evidence="10">NBRC 108894</strain>
    </source>
</reference>
<keyword evidence="2 6" id="KW-0132">Cell division</keyword>
<dbReference type="InterPro" id="IPR036615">
    <property type="entry name" value="Mur_ligase_C_dom_sf"/>
</dbReference>
<evidence type="ECO:0000313" key="9">
    <source>
        <dbReference type="EMBL" id="GMA94926.1"/>
    </source>
</evidence>
<evidence type="ECO:0000256" key="5">
    <source>
        <dbReference type="ARBA" id="ARBA00023306"/>
    </source>
</evidence>
<name>A0ABQ6K859_9MICO</name>
<protein>
    <recommendedName>
        <fullName evidence="6">UDP-N-acetylmuramoyl-tripeptide--D-alanyl-D-alanine ligase</fullName>
        <ecNumber evidence="6">6.3.2.10</ecNumber>
    </recommendedName>
</protein>
<proteinExistence type="predicted"/>
<dbReference type="InterPro" id="IPR036565">
    <property type="entry name" value="Mur-like_cat_sf"/>
</dbReference>
<comment type="catalytic activity">
    <reaction evidence="6">
        <text>D-alanyl-D-alanine + UDP-N-acetyl-alpha-D-muramoyl-L-alanyl-gamma-D-glutamyl-meso-2,6-diaminopimelate + ATP = UDP-N-acetyl-alpha-D-muramoyl-L-alanyl-gamma-D-glutamyl-meso-2,6-diaminopimeloyl-D-alanyl-D-alanine + ADP + phosphate + H(+)</text>
        <dbReference type="Rhea" id="RHEA:28374"/>
        <dbReference type="ChEBI" id="CHEBI:15378"/>
        <dbReference type="ChEBI" id="CHEBI:30616"/>
        <dbReference type="ChEBI" id="CHEBI:43474"/>
        <dbReference type="ChEBI" id="CHEBI:57822"/>
        <dbReference type="ChEBI" id="CHEBI:61386"/>
        <dbReference type="ChEBI" id="CHEBI:83905"/>
        <dbReference type="ChEBI" id="CHEBI:456216"/>
        <dbReference type="EC" id="6.3.2.10"/>
    </reaction>
</comment>
<evidence type="ECO:0000256" key="4">
    <source>
        <dbReference type="ARBA" id="ARBA00022840"/>
    </source>
</evidence>
<dbReference type="InterPro" id="IPR051046">
    <property type="entry name" value="MurCDEF_CellWall_CoF430Synth"/>
</dbReference>
<evidence type="ECO:0000256" key="6">
    <source>
        <dbReference type="RuleBase" id="RU004136"/>
    </source>
</evidence>
<evidence type="ECO:0000256" key="1">
    <source>
        <dbReference type="ARBA" id="ARBA00022598"/>
    </source>
</evidence>
<dbReference type="SUPFAM" id="SSF53623">
    <property type="entry name" value="MurD-like peptide ligases, catalytic domain"/>
    <property type="match status" value="1"/>
</dbReference>
<comment type="function">
    <text evidence="6">Involved in cell wall formation. Catalyzes the final step in the synthesis of UDP-N-acetylmuramoyl-pentapeptide, the precursor of murein.</text>
</comment>
<keyword evidence="3" id="KW-0547">Nucleotide-binding</keyword>
<keyword evidence="6" id="KW-0961">Cell wall biogenesis/degradation</keyword>
<comment type="subcellular location">
    <subcellularLocation>
        <location evidence="6">Cytoplasm</location>
    </subcellularLocation>
</comment>
<dbReference type="Pfam" id="PF02875">
    <property type="entry name" value="Mur_ligase_C"/>
    <property type="match status" value="1"/>
</dbReference>
<dbReference type="InterPro" id="IPR004101">
    <property type="entry name" value="Mur_ligase_C"/>
</dbReference>
<feature type="domain" description="Mur ligase central" evidence="8">
    <location>
        <begin position="29"/>
        <end position="215"/>
    </location>
</feature>
<gene>
    <name evidence="9" type="primary">murF_2</name>
    <name evidence="9" type="ORF">GCM10025881_17500</name>
</gene>
<keyword evidence="10" id="KW-1185">Reference proteome</keyword>
<evidence type="ECO:0000313" key="10">
    <source>
        <dbReference type="Proteomes" id="UP001157034"/>
    </source>
</evidence>
<dbReference type="Pfam" id="PF08245">
    <property type="entry name" value="Mur_ligase_M"/>
    <property type="match status" value="1"/>
</dbReference>
<accession>A0ABQ6K859</accession>
<dbReference type="PANTHER" id="PTHR43024:SF1">
    <property type="entry name" value="UDP-N-ACETYLMURAMOYL-TRIPEPTIDE--D-ALANYL-D-ALANINE LIGASE"/>
    <property type="match status" value="1"/>
</dbReference>
<dbReference type="Gene3D" id="3.90.190.20">
    <property type="entry name" value="Mur ligase, C-terminal domain"/>
    <property type="match status" value="1"/>
</dbReference>
<keyword evidence="4" id="KW-0067">ATP-binding</keyword>
<evidence type="ECO:0000259" key="8">
    <source>
        <dbReference type="Pfam" id="PF08245"/>
    </source>
</evidence>
<dbReference type="EMBL" id="BSVB01000001">
    <property type="protein sequence ID" value="GMA94926.1"/>
    <property type="molecule type" value="Genomic_DNA"/>
</dbReference>
<dbReference type="GO" id="GO:0016874">
    <property type="term" value="F:ligase activity"/>
    <property type="evidence" value="ECO:0007669"/>
    <property type="project" value="UniProtKB-KW"/>
</dbReference>
<dbReference type="InterPro" id="IPR013221">
    <property type="entry name" value="Mur_ligase_cen"/>
</dbReference>
<organism evidence="9 10">
    <name type="scientific">Pseudolysinimonas kribbensis</name>
    <dbReference type="NCBI Taxonomy" id="433641"/>
    <lineage>
        <taxon>Bacteria</taxon>
        <taxon>Bacillati</taxon>
        <taxon>Actinomycetota</taxon>
        <taxon>Actinomycetes</taxon>
        <taxon>Micrococcales</taxon>
        <taxon>Microbacteriaceae</taxon>
        <taxon>Pseudolysinimonas</taxon>
    </lineage>
</organism>
<evidence type="ECO:0000259" key="7">
    <source>
        <dbReference type="Pfam" id="PF02875"/>
    </source>
</evidence>
<dbReference type="SUPFAM" id="SSF53244">
    <property type="entry name" value="MurD-like peptide ligases, peptide-binding domain"/>
    <property type="match status" value="1"/>
</dbReference>
<evidence type="ECO:0000256" key="3">
    <source>
        <dbReference type="ARBA" id="ARBA00022741"/>
    </source>
</evidence>
<feature type="domain" description="Mur ligase C-terminal" evidence="7">
    <location>
        <begin position="239"/>
        <end position="357"/>
    </location>
</feature>
<keyword evidence="5 6" id="KW-0131">Cell cycle</keyword>
<dbReference type="NCBIfam" id="TIGR01143">
    <property type="entry name" value="murF"/>
    <property type="match status" value="1"/>
</dbReference>
<comment type="caution">
    <text evidence="9">The sequence shown here is derived from an EMBL/GenBank/DDBJ whole genome shotgun (WGS) entry which is preliminary data.</text>
</comment>
<dbReference type="Proteomes" id="UP001157034">
    <property type="component" value="Unassembled WGS sequence"/>
</dbReference>
<comment type="pathway">
    <text evidence="6">Cell wall biogenesis; peptidoglycan biosynthesis.</text>
</comment>
<sequence>MVDDAATALQALAAHVVSALRHDLTVVGITGSQGKTSTKDLVTAMLASAGPTIGTLGNLNNALGAPVTMLRAESATRFLVLEMGARNVGDIARLTALAAPDVAIVLNVGKAHLGEFGSRKAIATGKSELVRGMAAGGTAVLNADDPRVVAMGALTDGRVLTFGRAADADVRVVDLVLDRLGRPSFELRTAGRPVRVTLPLVGAHQALNAAAATAAGWALGVEPETAAAAFAAASLSPWRMEVRELADGALLLDDSYNSSPGSARTSLDALATVEAARRIAVLGPILELGDQSPREHRKVGRYAASRVDAVVAVGEIARPIAEGAGAKGVAVADNAAAVDWLRQHLGAGDVVLVKASRGARIDEVAGALT</sequence>
<dbReference type="Gene3D" id="3.40.1190.10">
    <property type="entry name" value="Mur-like, catalytic domain"/>
    <property type="match status" value="1"/>
</dbReference>
<dbReference type="InterPro" id="IPR005863">
    <property type="entry name" value="UDP-N-AcMur_synth"/>
</dbReference>
<keyword evidence="6" id="KW-0133">Cell shape</keyword>
<dbReference type="EC" id="6.3.2.10" evidence="6"/>
<keyword evidence="1 9" id="KW-0436">Ligase</keyword>